<evidence type="ECO:0008006" key="4">
    <source>
        <dbReference type="Google" id="ProtNLM"/>
    </source>
</evidence>
<feature type="transmembrane region" description="Helical" evidence="1">
    <location>
        <begin position="119"/>
        <end position="142"/>
    </location>
</feature>
<dbReference type="AlphaFoldDB" id="A0A1V4H9D7"/>
<keyword evidence="1" id="KW-1133">Transmembrane helix</keyword>
<dbReference type="InterPro" id="IPR048147">
    <property type="entry name" value="CBO0543-like"/>
</dbReference>
<evidence type="ECO:0000313" key="3">
    <source>
        <dbReference type="Proteomes" id="UP000190626"/>
    </source>
</evidence>
<feature type="transmembrane region" description="Helical" evidence="1">
    <location>
        <begin position="20"/>
        <end position="44"/>
    </location>
</feature>
<organism evidence="2 3">
    <name type="scientific">Paenibacillus ferrarius</name>
    <dbReference type="NCBI Taxonomy" id="1469647"/>
    <lineage>
        <taxon>Bacteria</taxon>
        <taxon>Bacillati</taxon>
        <taxon>Bacillota</taxon>
        <taxon>Bacilli</taxon>
        <taxon>Bacillales</taxon>
        <taxon>Paenibacillaceae</taxon>
        <taxon>Paenibacillus</taxon>
    </lineage>
</organism>
<gene>
    <name evidence="2" type="ORF">BC351_40085</name>
</gene>
<evidence type="ECO:0000256" key="1">
    <source>
        <dbReference type="SAM" id="Phobius"/>
    </source>
</evidence>
<dbReference type="Proteomes" id="UP000190626">
    <property type="component" value="Unassembled WGS sequence"/>
</dbReference>
<feature type="transmembrane region" description="Helical" evidence="1">
    <location>
        <begin position="56"/>
        <end position="75"/>
    </location>
</feature>
<sequence>MLDDIAQLHKELTKLREQYWLHYDLFTLQWWLLLALLIIPWVVWWRLADKKRLKDIVLFGVSISYLIFLLDHIGYELNLWLYPHKLTRIIPESSAFDLGILPVLHMLLFQYFTRWRSYLIANTLMATVFVLLCEPISVWIGLYKILHWKYIYSFPLYILKAVLIKGIFEIVKRKQIH</sequence>
<keyword evidence="1" id="KW-0812">Transmembrane</keyword>
<protein>
    <recommendedName>
        <fullName evidence="4">Permease</fullName>
    </recommendedName>
</protein>
<dbReference type="EMBL" id="MBTG01000061">
    <property type="protein sequence ID" value="OPH47391.1"/>
    <property type="molecule type" value="Genomic_DNA"/>
</dbReference>
<name>A0A1V4H9D7_9BACL</name>
<comment type="caution">
    <text evidence="2">The sequence shown here is derived from an EMBL/GenBank/DDBJ whole genome shotgun (WGS) entry which is preliminary data.</text>
</comment>
<feature type="transmembrane region" description="Helical" evidence="1">
    <location>
        <begin position="154"/>
        <end position="171"/>
    </location>
</feature>
<reference evidence="3" key="1">
    <citation type="submission" date="2016-07" db="EMBL/GenBank/DDBJ databases">
        <authorList>
            <person name="Florea S."/>
            <person name="Webb J.S."/>
            <person name="Jaromczyk J."/>
            <person name="Schardl C.L."/>
        </authorList>
    </citation>
    <scope>NUCLEOTIDE SEQUENCE [LARGE SCALE GENOMIC DNA]</scope>
    <source>
        <strain evidence="3">CY1</strain>
    </source>
</reference>
<dbReference type="STRING" id="1469647.BC351_40085"/>
<accession>A0A1V4H9D7</accession>
<dbReference type="NCBIfam" id="NF041644">
    <property type="entry name" value="CBO0543_fam"/>
    <property type="match status" value="1"/>
</dbReference>
<proteinExistence type="predicted"/>
<keyword evidence="1" id="KW-0472">Membrane</keyword>
<evidence type="ECO:0000313" key="2">
    <source>
        <dbReference type="EMBL" id="OPH47391.1"/>
    </source>
</evidence>
<keyword evidence="3" id="KW-1185">Reference proteome</keyword>
<feature type="transmembrane region" description="Helical" evidence="1">
    <location>
        <begin position="95"/>
        <end position="112"/>
    </location>
</feature>